<accession>A0ABU9AU45</accession>
<proteinExistence type="predicted"/>
<organism evidence="1 2">
    <name type="scientific">Luteolibacter soli</name>
    <dbReference type="NCBI Taxonomy" id="3135280"/>
    <lineage>
        <taxon>Bacteria</taxon>
        <taxon>Pseudomonadati</taxon>
        <taxon>Verrucomicrobiota</taxon>
        <taxon>Verrucomicrobiia</taxon>
        <taxon>Verrucomicrobiales</taxon>
        <taxon>Verrucomicrobiaceae</taxon>
        <taxon>Luteolibacter</taxon>
    </lineage>
</organism>
<keyword evidence="2" id="KW-1185">Reference proteome</keyword>
<evidence type="ECO:0000313" key="1">
    <source>
        <dbReference type="EMBL" id="MEK7951253.1"/>
    </source>
</evidence>
<reference evidence="1 2" key="1">
    <citation type="submission" date="2024-04" db="EMBL/GenBank/DDBJ databases">
        <title>Luteolibacter sp. isolated from soil.</title>
        <authorList>
            <person name="An J."/>
        </authorList>
    </citation>
    <scope>NUCLEOTIDE SEQUENCE [LARGE SCALE GENOMIC DNA]</scope>
    <source>
        <strain evidence="1 2">Y139</strain>
    </source>
</reference>
<gene>
    <name evidence="1" type="ORF">WKV53_12120</name>
</gene>
<dbReference type="Proteomes" id="UP001371305">
    <property type="component" value="Unassembled WGS sequence"/>
</dbReference>
<evidence type="ECO:0000313" key="2">
    <source>
        <dbReference type="Proteomes" id="UP001371305"/>
    </source>
</evidence>
<comment type="caution">
    <text evidence="1">The sequence shown here is derived from an EMBL/GenBank/DDBJ whole genome shotgun (WGS) entry which is preliminary data.</text>
</comment>
<name>A0ABU9AU45_9BACT</name>
<protein>
    <recommendedName>
        <fullName evidence="3">DUF2155 domain-containing protein</fullName>
    </recommendedName>
</protein>
<sequence length="155" mass="17307">MKRILLSLLSLAALVQADEEKREVPLKEYNDSKVLVGKLALPFGTIVRVTCRSFEPSEEEAKLKGDPWERQVEITSIQGKPIDPAIRIEWGSPKELPKPPVGESIEVWAYETGSFRGLPDDLGKYSDGHLPQGHGFCFVNRLIAIRKVTPADKVK</sequence>
<evidence type="ECO:0008006" key="3">
    <source>
        <dbReference type="Google" id="ProtNLM"/>
    </source>
</evidence>
<dbReference type="RefSeq" id="WP_341404855.1">
    <property type="nucleotide sequence ID" value="NZ_JBBUKT010000004.1"/>
</dbReference>
<dbReference type="EMBL" id="JBBUKT010000004">
    <property type="protein sequence ID" value="MEK7951253.1"/>
    <property type="molecule type" value="Genomic_DNA"/>
</dbReference>